<dbReference type="GO" id="GO:0005544">
    <property type="term" value="F:calcium-dependent phospholipid binding"/>
    <property type="evidence" value="ECO:0007669"/>
    <property type="project" value="TreeGrafter"/>
</dbReference>
<sequence>MEISVLEMSSVLVEAVVHPLDRQVPADRVLQGASLNSQSRSASEEDRGGGGGGGGSEGGESSVWKNVKSIASMLMEDADAVEQEAAGPFVEGVDYKLGSLQLGLNYDFQNLTLTLRIIKAKDLPPKDVTGTSDPYVKIMLLPDKKHKLLTKVKKKNLNPHWNECFLFEGEYTTRDACVLNMSSLVKNLSKVLRPYVHMP</sequence>
<dbReference type="EMBL" id="JAWDGP010007902">
    <property type="protein sequence ID" value="KAK3700834.1"/>
    <property type="molecule type" value="Genomic_DNA"/>
</dbReference>
<proteinExistence type="predicted"/>
<dbReference type="GO" id="GO:0048791">
    <property type="term" value="P:calcium ion-regulated exocytosis of neurotransmitter"/>
    <property type="evidence" value="ECO:0007669"/>
    <property type="project" value="TreeGrafter"/>
</dbReference>
<keyword evidence="4" id="KW-1185">Reference proteome</keyword>
<evidence type="ECO:0000313" key="4">
    <source>
        <dbReference type="Proteomes" id="UP001283361"/>
    </source>
</evidence>
<dbReference type="GO" id="GO:0030276">
    <property type="term" value="F:clathrin binding"/>
    <property type="evidence" value="ECO:0007669"/>
    <property type="project" value="TreeGrafter"/>
</dbReference>
<dbReference type="PRINTS" id="PR00360">
    <property type="entry name" value="C2DOMAIN"/>
</dbReference>
<feature type="region of interest" description="Disordered" evidence="1">
    <location>
        <begin position="29"/>
        <end position="62"/>
    </location>
</feature>
<dbReference type="SMART" id="SM00239">
    <property type="entry name" value="C2"/>
    <property type="match status" value="1"/>
</dbReference>
<dbReference type="GO" id="GO:0006906">
    <property type="term" value="P:vesicle fusion"/>
    <property type="evidence" value="ECO:0007669"/>
    <property type="project" value="TreeGrafter"/>
</dbReference>
<feature type="domain" description="C2" evidence="2">
    <location>
        <begin position="96"/>
        <end position="199"/>
    </location>
</feature>
<protein>
    <recommendedName>
        <fullName evidence="2">C2 domain-containing protein</fullName>
    </recommendedName>
</protein>
<dbReference type="SUPFAM" id="SSF49562">
    <property type="entry name" value="C2 domain (Calcium/lipid-binding domain, CaLB)"/>
    <property type="match status" value="1"/>
</dbReference>
<dbReference type="InterPro" id="IPR000008">
    <property type="entry name" value="C2_dom"/>
</dbReference>
<dbReference type="AlphaFoldDB" id="A0AAE1CJM1"/>
<name>A0AAE1CJM1_9GAST</name>
<dbReference type="GO" id="GO:0005886">
    <property type="term" value="C:plasma membrane"/>
    <property type="evidence" value="ECO:0007669"/>
    <property type="project" value="TreeGrafter"/>
</dbReference>
<dbReference type="PANTHER" id="PTHR10024">
    <property type="entry name" value="SYNAPTOTAGMIN"/>
    <property type="match status" value="1"/>
</dbReference>
<evidence type="ECO:0000313" key="3">
    <source>
        <dbReference type="EMBL" id="KAK3700834.1"/>
    </source>
</evidence>
<dbReference type="GO" id="GO:0001786">
    <property type="term" value="F:phosphatidylserine binding"/>
    <property type="evidence" value="ECO:0007669"/>
    <property type="project" value="TreeGrafter"/>
</dbReference>
<dbReference type="GO" id="GO:0070382">
    <property type="term" value="C:exocytic vesicle"/>
    <property type="evidence" value="ECO:0007669"/>
    <property type="project" value="TreeGrafter"/>
</dbReference>
<dbReference type="Pfam" id="PF00168">
    <property type="entry name" value="C2"/>
    <property type="match status" value="1"/>
</dbReference>
<dbReference type="GO" id="GO:0030424">
    <property type="term" value="C:axon"/>
    <property type="evidence" value="ECO:0007669"/>
    <property type="project" value="TreeGrafter"/>
</dbReference>
<dbReference type="Proteomes" id="UP001283361">
    <property type="component" value="Unassembled WGS sequence"/>
</dbReference>
<dbReference type="GO" id="GO:0000149">
    <property type="term" value="F:SNARE binding"/>
    <property type="evidence" value="ECO:0007669"/>
    <property type="project" value="TreeGrafter"/>
</dbReference>
<dbReference type="InterPro" id="IPR035892">
    <property type="entry name" value="C2_domain_sf"/>
</dbReference>
<organism evidence="3 4">
    <name type="scientific">Elysia crispata</name>
    <name type="common">lettuce slug</name>
    <dbReference type="NCBI Taxonomy" id="231223"/>
    <lineage>
        <taxon>Eukaryota</taxon>
        <taxon>Metazoa</taxon>
        <taxon>Spiralia</taxon>
        <taxon>Lophotrochozoa</taxon>
        <taxon>Mollusca</taxon>
        <taxon>Gastropoda</taxon>
        <taxon>Heterobranchia</taxon>
        <taxon>Euthyneura</taxon>
        <taxon>Panpulmonata</taxon>
        <taxon>Sacoglossa</taxon>
        <taxon>Placobranchoidea</taxon>
        <taxon>Plakobranchidae</taxon>
        <taxon>Elysia</taxon>
    </lineage>
</organism>
<feature type="compositionally biased region" description="Gly residues" evidence="1">
    <location>
        <begin position="49"/>
        <end position="58"/>
    </location>
</feature>
<dbReference type="GO" id="GO:0098793">
    <property type="term" value="C:presynapse"/>
    <property type="evidence" value="ECO:0007669"/>
    <property type="project" value="GOC"/>
</dbReference>
<dbReference type="GO" id="GO:0005509">
    <property type="term" value="F:calcium ion binding"/>
    <property type="evidence" value="ECO:0007669"/>
    <property type="project" value="TreeGrafter"/>
</dbReference>
<dbReference type="Gene3D" id="2.60.40.150">
    <property type="entry name" value="C2 domain"/>
    <property type="match status" value="1"/>
</dbReference>
<reference evidence="3" key="1">
    <citation type="journal article" date="2023" name="G3 (Bethesda)">
        <title>A reference genome for the long-term kleptoplast-retaining sea slug Elysia crispata morphotype clarki.</title>
        <authorList>
            <person name="Eastman K.E."/>
            <person name="Pendleton A.L."/>
            <person name="Shaikh M.A."/>
            <person name="Suttiyut T."/>
            <person name="Ogas R."/>
            <person name="Tomko P."/>
            <person name="Gavelis G."/>
            <person name="Widhalm J.R."/>
            <person name="Wisecaver J.H."/>
        </authorList>
    </citation>
    <scope>NUCLEOTIDE SEQUENCE</scope>
    <source>
        <strain evidence="3">ECLA1</strain>
    </source>
</reference>
<gene>
    <name evidence="3" type="ORF">RRG08_011591</name>
</gene>
<accession>A0AAE1CJM1</accession>
<evidence type="ECO:0000256" key="1">
    <source>
        <dbReference type="SAM" id="MobiDB-lite"/>
    </source>
</evidence>
<evidence type="ECO:0000259" key="2">
    <source>
        <dbReference type="PROSITE" id="PS50004"/>
    </source>
</evidence>
<dbReference type="PROSITE" id="PS50004">
    <property type="entry name" value="C2"/>
    <property type="match status" value="1"/>
</dbReference>
<comment type="caution">
    <text evidence="3">The sequence shown here is derived from an EMBL/GenBank/DDBJ whole genome shotgun (WGS) entry which is preliminary data.</text>
</comment>
<dbReference type="PANTHER" id="PTHR10024:SF344">
    <property type="entry name" value="SYNAPTOTAGMIN-7"/>
    <property type="match status" value="1"/>
</dbReference>